<keyword evidence="3" id="KW-1185">Reference proteome</keyword>
<dbReference type="Proteomes" id="UP000729402">
    <property type="component" value="Unassembled WGS sequence"/>
</dbReference>
<proteinExistence type="predicted"/>
<dbReference type="AlphaFoldDB" id="A0A8J5VD06"/>
<reference evidence="2" key="1">
    <citation type="journal article" date="2021" name="bioRxiv">
        <title>Whole Genome Assembly and Annotation of Northern Wild Rice, Zizania palustris L., Supports a Whole Genome Duplication in the Zizania Genus.</title>
        <authorList>
            <person name="Haas M."/>
            <person name="Kono T."/>
            <person name="Macchietto M."/>
            <person name="Millas R."/>
            <person name="McGilp L."/>
            <person name="Shao M."/>
            <person name="Duquette J."/>
            <person name="Hirsch C.N."/>
            <person name="Kimball J."/>
        </authorList>
    </citation>
    <scope>NUCLEOTIDE SEQUENCE</scope>
    <source>
        <tissue evidence="2">Fresh leaf tissue</tissue>
    </source>
</reference>
<feature type="domain" description="ATPase AAA-type core" evidence="1">
    <location>
        <begin position="2"/>
        <end position="46"/>
    </location>
</feature>
<dbReference type="Pfam" id="PF00004">
    <property type="entry name" value="AAA"/>
    <property type="match status" value="1"/>
</dbReference>
<evidence type="ECO:0000313" key="3">
    <source>
        <dbReference type="Proteomes" id="UP000729402"/>
    </source>
</evidence>
<accession>A0A8J5VD06</accession>
<gene>
    <name evidence="2" type="ORF">GUJ93_ZPchr0663g11369</name>
</gene>
<evidence type="ECO:0000313" key="2">
    <source>
        <dbReference type="EMBL" id="KAG8041419.1"/>
    </source>
</evidence>
<dbReference type="PANTHER" id="PTHR48102:SF17">
    <property type="entry name" value="OS01G0886600 PROTEIN"/>
    <property type="match status" value="1"/>
</dbReference>
<name>A0A8J5VD06_ZIZPA</name>
<dbReference type="GO" id="GO:0051603">
    <property type="term" value="P:proteolysis involved in protein catabolic process"/>
    <property type="evidence" value="ECO:0007669"/>
    <property type="project" value="TreeGrafter"/>
</dbReference>
<dbReference type="EMBL" id="JAAALK010001675">
    <property type="protein sequence ID" value="KAG8041419.1"/>
    <property type="molecule type" value="Genomic_DNA"/>
</dbReference>
<comment type="caution">
    <text evidence="2">The sequence shown here is derived from an EMBL/GenBank/DDBJ whole genome shotgun (WGS) entry which is preliminary data.</text>
</comment>
<dbReference type="GO" id="GO:0005524">
    <property type="term" value="F:ATP binding"/>
    <property type="evidence" value="ECO:0007669"/>
    <property type="project" value="InterPro"/>
</dbReference>
<dbReference type="OrthoDB" id="1721884at2759"/>
<dbReference type="GO" id="GO:0005759">
    <property type="term" value="C:mitochondrial matrix"/>
    <property type="evidence" value="ECO:0007669"/>
    <property type="project" value="TreeGrafter"/>
</dbReference>
<organism evidence="2 3">
    <name type="scientific">Zizania palustris</name>
    <name type="common">Northern wild rice</name>
    <dbReference type="NCBI Taxonomy" id="103762"/>
    <lineage>
        <taxon>Eukaryota</taxon>
        <taxon>Viridiplantae</taxon>
        <taxon>Streptophyta</taxon>
        <taxon>Embryophyta</taxon>
        <taxon>Tracheophyta</taxon>
        <taxon>Spermatophyta</taxon>
        <taxon>Magnoliopsida</taxon>
        <taxon>Liliopsida</taxon>
        <taxon>Poales</taxon>
        <taxon>Poaceae</taxon>
        <taxon>BOP clade</taxon>
        <taxon>Oryzoideae</taxon>
        <taxon>Oryzeae</taxon>
        <taxon>Zizaniinae</taxon>
        <taxon>Zizania</taxon>
    </lineage>
</organism>
<dbReference type="InterPro" id="IPR003959">
    <property type="entry name" value="ATPase_AAA_core"/>
</dbReference>
<evidence type="ECO:0000259" key="1">
    <source>
        <dbReference type="Pfam" id="PF00004"/>
    </source>
</evidence>
<reference evidence="2" key="2">
    <citation type="submission" date="2021-02" db="EMBL/GenBank/DDBJ databases">
        <authorList>
            <person name="Kimball J.A."/>
            <person name="Haas M.W."/>
            <person name="Macchietto M."/>
            <person name="Kono T."/>
            <person name="Duquette J."/>
            <person name="Shao M."/>
        </authorList>
    </citation>
    <scope>NUCLEOTIDE SEQUENCE</scope>
    <source>
        <tissue evidence="2">Fresh leaf tissue</tissue>
    </source>
</reference>
<dbReference type="PANTHER" id="PTHR48102">
    <property type="entry name" value="ATP-DEPENDENT CLP PROTEASE ATP-BINDING SUBUNIT CLPX-LIKE, MITOCHONDRIAL-RELATED"/>
    <property type="match status" value="1"/>
</dbReference>
<dbReference type="InterPro" id="IPR050052">
    <property type="entry name" value="ATP-dep_Clp_protease_ClpX"/>
</dbReference>
<protein>
    <recommendedName>
        <fullName evidence="1">ATPase AAA-type core domain-containing protein</fullName>
    </recommendedName>
</protein>
<sequence length="88" mass="9640">MGPTGSGKTLLAKTLAHIVNVPFIIADATSLTQARYVGEDVESILQKLLLVLTLRSSASKSTWSGSFRCSYPALEWTSIMQPKMKQLR</sequence>
<dbReference type="GO" id="GO:0016887">
    <property type="term" value="F:ATP hydrolysis activity"/>
    <property type="evidence" value="ECO:0007669"/>
    <property type="project" value="InterPro"/>
</dbReference>